<evidence type="ECO:0000256" key="7">
    <source>
        <dbReference type="ARBA" id="ARBA00023170"/>
    </source>
</evidence>
<comment type="catalytic activity">
    <reaction evidence="9">
        <text>L-threonyl-[protein] + ATP = O-phospho-L-threonyl-[protein] + ADP + H(+)</text>
        <dbReference type="Rhea" id="RHEA:46608"/>
        <dbReference type="Rhea" id="RHEA-COMP:11060"/>
        <dbReference type="Rhea" id="RHEA-COMP:11605"/>
        <dbReference type="ChEBI" id="CHEBI:15378"/>
        <dbReference type="ChEBI" id="CHEBI:30013"/>
        <dbReference type="ChEBI" id="CHEBI:30616"/>
        <dbReference type="ChEBI" id="CHEBI:61977"/>
        <dbReference type="ChEBI" id="CHEBI:456216"/>
        <dbReference type="EC" id="2.7.11.1"/>
    </reaction>
</comment>
<evidence type="ECO:0000256" key="8">
    <source>
        <dbReference type="ARBA" id="ARBA00023180"/>
    </source>
</evidence>
<dbReference type="OrthoDB" id="4062651at2759"/>
<keyword evidence="7" id="KW-0675">Receptor</keyword>
<dbReference type="GO" id="GO:0030247">
    <property type="term" value="F:polysaccharide binding"/>
    <property type="evidence" value="ECO:0007669"/>
    <property type="project" value="InterPro"/>
</dbReference>
<gene>
    <name evidence="13" type="ORF">C24_LOCUS5599</name>
</gene>
<dbReference type="Pfam" id="PF13947">
    <property type="entry name" value="GUB_WAK_bind"/>
    <property type="match status" value="1"/>
</dbReference>
<evidence type="ECO:0000256" key="3">
    <source>
        <dbReference type="ARBA" id="ARBA00022692"/>
    </source>
</evidence>
<dbReference type="GO" id="GO:0004674">
    <property type="term" value="F:protein serine/threonine kinase activity"/>
    <property type="evidence" value="ECO:0007669"/>
    <property type="project" value="UniProtKB-KW"/>
</dbReference>
<keyword evidence="3" id="KW-0812">Transmembrane</keyword>
<organism evidence="13 14">
    <name type="scientific">Arabidopsis thaliana</name>
    <name type="common">Mouse-ear cress</name>
    <dbReference type="NCBI Taxonomy" id="3702"/>
    <lineage>
        <taxon>Eukaryota</taxon>
        <taxon>Viridiplantae</taxon>
        <taxon>Streptophyta</taxon>
        <taxon>Embryophyta</taxon>
        <taxon>Tracheophyta</taxon>
        <taxon>Spermatophyta</taxon>
        <taxon>Magnoliopsida</taxon>
        <taxon>eudicotyledons</taxon>
        <taxon>Gunneridae</taxon>
        <taxon>Pentapetalae</taxon>
        <taxon>rosids</taxon>
        <taxon>malvids</taxon>
        <taxon>Brassicales</taxon>
        <taxon>Brassicaceae</taxon>
        <taxon>Camelineae</taxon>
        <taxon>Arabidopsis</taxon>
    </lineage>
</organism>
<keyword evidence="4" id="KW-0732">Signal</keyword>
<feature type="domain" description="Wall-associated receptor kinase galacturonan-binding" evidence="11">
    <location>
        <begin position="15"/>
        <end position="70"/>
    </location>
</feature>
<evidence type="ECO:0000256" key="5">
    <source>
        <dbReference type="ARBA" id="ARBA00022989"/>
    </source>
</evidence>
<dbReference type="Proteomes" id="UP000434276">
    <property type="component" value="Unassembled WGS sequence"/>
</dbReference>
<keyword evidence="6" id="KW-0472">Membrane</keyword>
<evidence type="ECO:0000256" key="10">
    <source>
        <dbReference type="ARBA" id="ARBA00048679"/>
    </source>
</evidence>
<dbReference type="Pfam" id="PF14380">
    <property type="entry name" value="WAK_assoc"/>
    <property type="match status" value="1"/>
</dbReference>
<evidence type="ECO:0000256" key="6">
    <source>
        <dbReference type="ARBA" id="ARBA00023136"/>
    </source>
</evidence>
<dbReference type="PANTHER" id="PTHR33138">
    <property type="entry name" value="OS01G0690200 PROTEIN"/>
    <property type="match status" value="1"/>
</dbReference>
<keyword evidence="8" id="KW-0325">Glycoprotein</keyword>
<evidence type="ECO:0000259" key="11">
    <source>
        <dbReference type="Pfam" id="PF13947"/>
    </source>
</evidence>
<keyword evidence="5" id="KW-1133">Transmembrane helix</keyword>
<evidence type="ECO:0000259" key="12">
    <source>
        <dbReference type="Pfam" id="PF14380"/>
    </source>
</evidence>
<evidence type="ECO:0000256" key="4">
    <source>
        <dbReference type="ARBA" id="ARBA00022729"/>
    </source>
</evidence>
<name>A0A5S9WSH2_ARATH</name>
<evidence type="ECO:0000313" key="14">
    <source>
        <dbReference type="Proteomes" id="UP000434276"/>
    </source>
</evidence>
<dbReference type="GO" id="GO:0016020">
    <property type="term" value="C:membrane"/>
    <property type="evidence" value="ECO:0007669"/>
    <property type="project" value="UniProtKB-SubCell"/>
</dbReference>
<dbReference type="PANTHER" id="PTHR33138:SF76">
    <property type="entry name" value="WALL-ASSOCIATED RECEPTOR KINASE CARBOXY-TERMINAL PROTEIN"/>
    <property type="match status" value="1"/>
</dbReference>
<accession>A0A5S9WSH2</accession>
<dbReference type="AlphaFoldDB" id="A0A5S9WSH2"/>
<dbReference type="EC" id="2.7.11.1" evidence="2"/>
<evidence type="ECO:0000256" key="2">
    <source>
        <dbReference type="ARBA" id="ARBA00012513"/>
    </source>
</evidence>
<dbReference type="ExpressionAtlas" id="A0A5S9WSH2">
    <property type="expression patterns" value="differential"/>
</dbReference>
<dbReference type="EMBL" id="CACSHJ010000087">
    <property type="protein sequence ID" value="CAA0320480.1"/>
    <property type="molecule type" value="Genomic_DNA"/>
</dbReference>
<feature type="domain" description="Wall-associated receptor kinase C-terminal" evidence="12">
    <location>
        <begin position="123"/>
        <end position="210"/>
    </location>
</feature>
<proteinExistence type="predicted"/>
<reference evidence="13 14" key="1">
    <citation type="submission" date="2019-12" db="EMBL/GenBank/DDBJ databases">
        <authorList>
            <person name="Jiao W.-B."/>
            <person name="Schneeberger K."/>
        </authorList>
    </citation>
    <scope>NUCLEOTIDE SEQUENCE [LARGE SCALE GENOMIC DNA]</scope>
    <source>
        <strain evidence="14">cv. C24</strain>
    </source>
</reference>
<protein>
    <recommendedName>
        <fullName evidence="2">non-specific serine/threonine protein kinase</fullName>
        <ecNumber evidence="2">2.7.11.1</ecNumber>
    </recommendedName>
</protein>
<dbReference type="InterPro" id="IPR032872">
    <property type="entry name" value="WAK_assoc_C"/>
</dbReference>
<dbReference type="InterPro" id="IPR025287">
    <property type="entry name" value="WAK_GUB"/>
</dbReference>
<evidence type="ECO:0000256" key="1">
    <source>
        <dbReference type="ARBA" id="ARBA00004479"/>
    </source>
</evidence>
<comment type="subcellular location">
    <subcellularLocation>
        <location evidence="1">Membrane</location>
        <topology evidence="1">Single-pass type I membrane protein</topology>
    </subcellularLocation>
</comment>
<evidence type="ECO:0000256" key="9">
    <source>
        <dbReference type="ARBA" id="ARBA00047899"/>
    </source>
</evidence>
<evidence type="ECO:0000313" key="13">
    <source>
        <dbReference type="EMBL" id="CAA0320480.1"/>
    </source>
</evidence>
<sequence>MSDQIIKLEGPRLLPNVTYPFWGVNKPNYCGQTEFQLTCKNNQNLTLVLTNLSLQVISFDLENQTLTVVDESLFEGRCPSMSLNFTGANQFTIAPTVEKIDLFICPASQMVSPLSAFTCRKSNGEIVTYYAFKPSDSVTDCVKMGEYPVLSSLLDEFQRSRLKLKEALVKGFDLRFNIRDDQSCRGCSNSHGVCGSEPVSGSFQCLCYDKPHSFSCSDEESRDHLFLTCTYSAQLWLQILARIDPYRSLFVSWAELLSWLRASSVSAPSTLRKVAAQTSIYHIWKQRNNVIHNQLIISNVTVFKLINREIKNIITARQHRKRCNGRRTCDCFGNHSTDVTESENMLCKKDKP</sequence>
<comment type="catalytic activity">
    <reaction evidence="10">
        <text>L-seryl-[protein] + ATP = O-phospho-L-seryl-[protein] + ADP + H(+)</text>
        <dbReference type="Rhea" id="RHEA:17989"/>
        <dbReference type="Rhea" id="RHEA-COMP:9863"/>
        <dbReference type="Rhea" id="RHEA-COMP:11604"/>
        <dbReference type="ChEBI" id="CHEBI:15378"/>
        <dbReference type="ChEBI" id="CHEBI:29999"/>
        <dbReference type="ChEBI" id="CHEBI:30616"/>
        <dbReference type="ChEBI" id="CHEBI:83421"/>
        <dbReference type="ChEBI" id="CHEBI:456216"/>
        <dbReference type="EC" id="2.7.11.1"/>
    </reaction>
</comment>